<protein>
    <recommendedName>
        <fullName evidence="5">CCHC-type domain-containing protein</fullName>
    </recommendedName>
</protein>
<feature type="region of interest" description="Disordered" evidence="1">
    <location>
        <begin position="286"/>
        <end position="330"/>
    </location>
</feature>
<gene>
    <name evidence="3" type="ORF">HOLleu_43589</name>
</gene>
<evidence type="ECO:0008006" key="5">
    <source>
        <dbReference type="Google" id="ProtNLM"/>
    </source>
</evidence>
<sequence length="387" mass="44357">MCRVGKTFILLYIGLTLTVVQDTSTISANYNYYSEHRPIIGPNGNIMAEMIAFVPPTFDWKSDDLPSAFKNFMNYCKLIFSGPLSSKNELEKVTYILLWMGQEGINVYETWELTAKQKSNPDEIFSLFQKHFEPKTNFRLARYKLQQMRQDSLENVDEFMTRCKLQAEKCKFDACELKVRLIEQLIVGTPHKKVQEKLLCKDEKLTLDDALDVARTYEATKAHMSAFSVTATGMKVDSLKGQKTHNSNRKCNRCGLKFPHKGDCPAMGSKCFSCGKLNHWRTMCKSKPKENNRHTGSSNSNRFRSKHRSRSRNRSERPSSNTLSRENHNSESLGVEQIKFEWDNVCKKGKLNKSTIMTATPRVSVPYPQDRMSSSKAKILENGLLVK</sequence>
<reference evidence="3" key="1">
    <citation type="submission" date="2021-10" db="EMBL/GenBank/DDBJ databases">
        <title>Tropical sea cucumber genome reveals ecological adaptation and Cuvierian tubules defense mechanism.</title>
        <authorList>
            <person name="Chen T."/>
        </authorList>
    </citation>
    <scope>NUCLEOTIDE SEQUENCE</scope>
    <source>
        <strain evidence="3">Nanhai2018</strain>
        <tissue evidence="3">Muscle</tissue>
    </source>
</reference>
<proteinExistence type="predicted"/>
<organism evidence="3 4">
    <name type="scientific">Holothuria leucospilota</name>
    <name type="common">Black long sea cucumber</name>
    <name type="synonym">Mertensiothuria leucospilota</name>
    <dbReference type="NCBI Taxonomy" id="206669"/>
    <lineage>
        <taxon>Eukaryota</taxon>
        <taxon>Metazoa</taxon>
        <taxon>Echinodermata</taxon>
        <taxon>Eleutherozoa</taxon>
        <taxon>Echinozoa</taxon>
        <taxon>Holothuroidea</taxon>
        <taxon>Aspidochirotacea</taxon>
        <taxon>Aspidochirotida</taxon>
        <taxon>Holothuriidae</taxon>
        <taxon>Holothuria</taxon>
    </lineage>
</organism>
<dbReference type="Proteomes" id="UP001152320">
    <property type="component" value="Unassembled WGS sequence"/>
</dbReference>
<dbReference type="AlphaFoldDB" id="A0A9Q0YAJ5"/>
<accession>A0A9Q0YAJ5</accession>
<dbReference type="PANTHER" id="PTHR33198">
    <property type="entry name" value="ANK_REP_REGION DOMAIN-CONTAINING PROTEIN-RELATED"/>
    <property type="match status" value="1"/>
</dbReference>
<feature type="chain" id="PRO_5040271494" description="CCHC-type domain-containing protein" evidence="2">
    <location>
        <begin position="23"/>
        <end position="387"/>
    </location>
</feature>
<evidence type="ECO:0000256" key="1">
    <source>
        <dbReference type="SAM" id="MobiDB-lite"/>
    </source>
</evidence>
<evidence type="ECO:0000256" key="2">
    <source>
        <dbReference type="SAM" id="SignalP"/>
    </source>
</evidence>
<dbReference type="EMBL" id="JAIZAY010000371">
    <property type="protein sequence ID" value="KAJ8018430.1"/>
    <property type="molecule type" value="Genomic_DNA"/>
</dbReference>
<evidence type="ECO:0000313" key="4">
    <source>
        <dbReference type="Proteomes" id="UP001152320"/>
    </source>
</evidence>
<feature type="compositionally biased region" description="Basic residues" evidence="1">
    <location>
        <begin position="303"/>
        <end position="312"/>
    </location>
</feature>
<dbReference type="PANTHER" id="PTHR33198:SF20">
    <property type="entry name" value="RETROTRANSPOSON GAG DOMAIN-CONTAINING PROTEIN"/>
    <property type="match status" value="1"/>
</dbReference>
<keyword evidence="2" id="KW-0732">Signal</keyword>
<feature type="signal peptide" evidence="2">
    <location>
        <begin position="1"/>
        <end position="22"/>
    </location>
</feature>
<evidence type="ECO:0000313" key="3">
    <source>
        <dbReference type="EMBL" id="KAJ8018430.1"/>
    </source>
</evidence>
<comment type="caution">
    <text evidence="3">The sequence shown here is derived from an EMBL/GenBank/DDBJ whole genome shotgun (WGS) entry which is preliminary data.</text>
</comment>
<name>A0A9Q0YAJ5_HOLLE</name>
<dbReference type="OrthoDB" id="10068383at2759"/>
<keyword evidence="4" id="KW-1185">Reference proteome</keyword>